<evidence type="ECO:0000259" key="16">
    <source>
        <dbReference type="Pfam" id="PF08450"/>
    </source>
</evidence>
<dbReference type="GO" id="GO:0005509">
    <property type="term" value="F:calcium ion binding"/>
    <property type="evidence" value="ECO:0007669"/>
    <property type="project" value="InterPro"/>
</dbReference>
<comment type="cofactor">
    <cofactor evidence="15">
        <name>Zn(2+)</name>
        <dbReference type="ChEBI" id="CHEBI:29105"/>
    </cofactor>
    <text evidence="15">Binds 1 divalent metal cation per subunit.</text>
</comment>
<evidence type="ECO:0000256" key="8">
    <source>
        <dbReference type="ARBA" id="ARBA00016808"/>
    </source>
</evidence>
<keyword evidence="12" id="KW-0106">Calcium</keyword>
<feature type="active site" description="Proton donor/acceptor" evidence="14">
    <location>
        <position position="270"/>
    </location>
</feature>
<feature type="binding site" evidence="15">
    <location>
        <position position="165"/>
    </location>
    <ligand>
        <name>substrate</name>
    </ligand>
</feature>
<dbReference type="Proteomes" id="UP000593567">
    <property type="component" value="Unassembled WGS sequence"/>
</dbReference>
<evidence type="ECO:0000256" key="12">
    <source>
        <dbReference type="ARBA" id="ARBA00022837"/>
    </source>
</evidence>
<name>A0A7J7JYM8_BUGNE</name>
<feature type="binding site" evidence="15">
    <location>
        <position position="270"/>
    </location>
    <ligand>
        <name>a divalent metal cation</name>
        <dbReference type="ChEBI" id="CHEBI:60240"/>
    </ligand>
</feature>
<evidence type="ECO:0000256" key="13">
    <source>
        <dbReference type="ARBA" id="ARBA00032464"/>
    </source>
</evidence>
<dbReference type="InterPro" id="IPR008367">
    <property type="entry name" value="Regucalcin"/>
</dbReference>
<evidence type="ECO:0000256" key="14">
    <source>
        <dbReference type="PIRSR" id="PIRSR605511-1"/>
    </source>
</evidence>
<feature type="domain" description="SMP-30/Gluconolactonase/LRE-like region" evidence="16">
    <location>
        <begin position="78"/>
        <end position="330"/>
    </location>
</feature>
<feature type="binding site" evidence="15">
    <location>
        <position position="216"/>
    </location>
    <ligand>
        <name>a divalent metal cation</name>
        <dbReference type="ChEBI" id="CHEBI:60240"/>
    </ligand>
</feature>
<evidence type="ECO:0000256" key="9">
    <source>
        <dbReference type="ARBA" id="ARBA00022490"/>
    </source>
</evidence>
<dbReference type="AlphaFoldDB" id="A0A7J7JYM8"/>
<protein>
    <recommendedName>
        <fullName evidence="8">Regucalcin</fullName>
        <ecNumber evidence="7">3.1.1.17</ecNumber>
    </recommendedName>
    <alternativeName>
        <fullName evidence="13">Gluconolactonase</fullName>
    </alternativeName>
</protein>
<evidence type="ECO:0000256" key="10">
    <source>
        <dbReference type="ARBA" id="ARBA00022723"/>
    </source>
</evidence>
<dbReference type="PRINTS" id="PR01791">
    <property type="entry name" value="REGUCALCIN"/>
</dbReference>
<dbReference type="InterPro" id="IPR013658">
    <property type="entry name" value="SGL"/>
</dbReference>
<dbReference type="Gene3D" id="2.120.10.30">
    <property type="entry name" value="TolB, C-terminal domain"/>
    <property type="match status" value="1"/>
</dbReference>
<evidence type="ECO:0000256" key="5">
    <source>
        <dbReference type="ARBA" id="ARBA00004496"/>
    </source>
</evidence>
<dbReference type="GO" id="GO:0019853">
    <property type="term" value="P:L-ascorbic acid biosynthetic process"/>
    <property type="evidence" value="ECO:0007669"/>
    <property type="project" value="TreeGrafter"/>
</dbReference>
<dbReference type="SUPFAM" id="SSF63829">
    <property type="entry name" value="Calcium-dependent phosphotriesterase"/>
    <property type="match status" value="1"/>
</dbReference>
<keyword evidence="9" id="KW-0963">Cytoplasm</keyword>
<dbReference type="OrthoDB" id="423498at2759"/>
<sequence>MIIDSQITVICVCVCMLMYKHAILREQLEDLIQTTDSELNLYFTKHSSFLLRYVKLIGKMASSKCNVETLIKHAASTIGEGPHWEEKAGKLLYVDILSNDVYRYDVETGDNEKMHLDGSTSIIVPAEDGGYIASSLRKLCHLDWETKTVTDILEVPSIGSNDRFNDGKCDSNGRLWAGTMGYESEPAVNELEKGCLYKLDKDKEIHTMVEGVSISNGLAWTADNTVMYYIDSIPRHVYAYDFDQASGSISNKRIAVDFNKWSIDDTGLPDGMTIDIEGKLWVAGYMSSKVLQFDPVTGAKIREVTVPGKKTTSCCFGGRDYTEMFVTSARVGWTEEEFQQLDPLAGSVFKVTGLGVKGLPAPNYQC</sequence>
<keyword evidence="10 15" id="KW-0479">Metal-binding</keyword>
<keyword evidence="15" id="KW-0862">Zinc</keyword>
<dbReference type="GO" id="GO:0004341">
    <property type="term" value="F:gluconolactonase activity"/>
    <property type="evidence" value="ECO:0007669"/>
    <property type="project" value="UniProtKB-EC"/>
</dbReference>
<evidence type="ECO:0000256" key="7">
    <source>
        <dbReference type="ARBA" id="ARBA00013227"/>
    </source>
</evidence>
<evidence type="ECO:0000256" key="6">
    <source>
        <dbReference type="ARBA" id="ARBA00008853"/>
    </source>
</evidence>
<comment type="cofactor">
    <cofactor evidence="4">
        <name>Mg(2+)</name>
        <dbReference type="ChEBI" id="CHEBI:18420"/>
    </cofactor>
</comment>
<evidence type="ECO:0000256" key="11">
    <source>
        <dbReference type="ARBA" id="ARBA00022801"/>
    </source>
</evidence>
<reference evidence="17" key="1">
    <citation type="submission" date="2020-06" db="EMBL/GenBank/DDBJ databases">
        <title>Draft genome of Bugula neritina, a colonial animal packing powerful symbionts and potential medicines.</title>
        <authorList>
            <person name="Rayko M."/>
        </authorList>
    </citation>
    <scope>NUCLEOTIDE SEQUENCE [LARGE SCALE GENOMIC DNA]</scope>
    <source>
        <strain evidence="17">Kwan_BN1</strain>
    </source>
</reference>
<evidence type="ECO:0000313" key="17">
    <source>
        <dbReference type="EMBL" id="KAF6030824.1"/>
    </source>
</evidence>
<dbReference type="Pfam" id="PF08450">
    <property type="entry name" value="SGL"/>
    <property type="match status" value="1"/>
</dbReference>
<dbReference type="PANTHER" id="PTHR10907">
    <property type="entry name" value="REGUCALCIN"/>
    <property type="match status" value="1"/>
</dbReference>
<comment type="catalytic activity">
    <reaction evidence="1">
        <text>D-glucono-1,5-lactone + H2O = D-gluconate + H(+)</text>
        <dbReference type="Rhea" id="RHEA:10440"/>
        <dbReference type="ChEBI" id="CHEBI:15377"/>
        <dbReference type="ChEBI" id="CHEBI:15378"/>
        <dbReference type="ChEBI" id="CHEBI:16217"/>
        <dbReference type="ChEBI" id="CHEBI:18391"/>
        <dbReference type="EC" id="3.1.1.17"/>
    </reaction>
</comment>
<dbReference type="PANTHER" id="PTHR10907:SF47">
    <property type="entry name" value="REGUCALCIN"/>
    <property type="match status" value="1"/>
</dbReference>
<evidence type="ECO:0000256" key="15">
    <source>
        <dbReference type="PIRSR" id="PIRSR605511-2"/>
    </source>
</evidence>
<proteinExistence type="inferred from homology"/>
<comment type="cofactor">
    <cofactor evidence="2">
        <name>Ca(2+)</name>
        <dbReference type="ChEBI" id="CHEBI:29108"/>
    </cofactor>
</comment>
<evidence type="ECO:0000313" key="18">
    <source>
        <dbReference type="Proteomes" id="UP000593567"/>
    </source>
</evidence>
<evidence type="ECO:0000256" key="3">
    <source>
        <dbReference type="ARBA" id="ARBA00001936"/>
    </source>
</evidence>
<dbReference type="GO" id="GO:0005737">
    <property type="term" value="C:cytoplasm"/>
    <property type="evidence" value="ECO:0007669"/>
    <property type="project" value="UniProtKB-SubCell"/>
</dbReference>
<organism evidence="17 18">
    <name type="scientific">Bugula neritina</name>
    <name type="common">Brown bryozoan</name>
    <name type="synonym">Sertularia neritina</name>
    <dbReference type="NCBI Taxonomy" id="10212"/>
    <lineage>
        <taxon>Eukaryota</taxon>
        <taxon>Metazoa</taxon>
        <taxon>Spiralia</taxon>
        <taxon>Lophotrochozoa</taxon>
        <taxon>Bryozoa</taxon>
        <taxon>Gymnolaemata</taxon>
        <taxon>Cheilostomatida</taxon>
        <taxon>Flustrina</taxon>
        <taxon>Buguloidea</taxon>
        <taxon>Bugulidae</taxon>
        <taxon>Bugula</taxon>
    </lineage>
</organism>
<evidence type="ECO:0000256" key="1">
    <source>
        <dbReference type="ARBA" id="ARBA00001589"/>
    </source>
</evidence>
<gene>
    <name evidence="17" type="ORF">EB796_010868</name>
</gene>
<dbReference type="EMBL" id="VXIV02001667">
    <property type="protein sequence ID" value="KAF6030824.1"/>
    <property type="molecule type" value="Genomic_DNA"/>
</dbReference>
<accession>A0A7J7JYM8</accession>
<evidence type="ECO:0000256" key="2">
    <source>
        <dbReference type="ARBA" id="ARBA00001913"/>
    </source>
</evidence>
<evidence type="ECO:0000256" key="4">
    <source>
        <dbReference type="ARBA" id="ARBA00001946"/>
    </source>
</evidence>
<feature type="binding site" evidence="15">
    <location>
        <position position="80"/>
    </location>
    <ligand>
        <name>a divalent metal cation</name>
        <dbReference type="ChEBI" id="CHEBI:60240"/>
    </ligand>
</feature>
<keyword evidence="18" id="KW-1185">Reference proteome</keyword>
<dbReference type="EC" id="3.1.1.17" evidence="7"/>
<feature type="binding site" evidence="15">
    <location>
        <position position="163"/>
    </location>
    <ligand>
        <name>substrate</name>
    </ligand>
</feature>
<dbReference type="PRINTS" id="PR01790">
    <property type="entry name" value="SMP30FAMILY"/>
</dbReference>
<dbReference type="GO" id="GO:0030234">
    <property type="term" value="F:enzyme regulator activity"/>
    <property type="evidence" value="ECO:0007669"/>
    <property type="project" value="InterPro"/>
</dbReference>
<comment type="caution">
    <text evidence="17">The sequence shown here is derived from an EMBL/GenBank/DDBJ whole genome shotgun (WGS) entry which is preliminary data.</text>
</comment>
<comment type="similarity">
    <text evidence="6">Belongs to the SMP-30/CGR1 family.</text>
</comment>
<comment type="cofactor">
    <cofactor evidence="3">
        <name>Mn(2+)</name>
        <dbReference type="ChEBI" id="CHEBI:29035"/>
    </cofactor>
</comment>
<comment type="subcellular location">
    <subcellularLocation>
        <location evidence="5">Cytoplasm</location>
    </subcellularLocation>
</comment>
<feature type="binding site" evidence="15">
    <location>
        <position position="183"/>
    </location>
    <ligand>
        <name>substrate</name>
    </ligand>
</feature>
<dbReference type="FunFam" id="2.120.10.30:FF:000027">
    <property type="entry name" value="Regucalcin homologue"/>
    <property type="match status" value="1"/>
</dbReference>
<keyword evidence="11" id="KW-0378">Hydrolase</keyword>
<dbReference type="InterPro" id="IPR005511">
    <property type="entry name" value="SMP-30"/>
</dbReference>
<dbReference type="InterPro" id="IPR011042">
    <property type="entry name" value="6-blade_b-propeller_TolB-like"/>
</dbReference>